<protein>
    <submittedName>
        <fullName evidence="1">Uncharacterized protein</fullName>
    </submittedName>
</protein>
<dbReference type="RefSeq" id="WP_073612656.1">
    <property type="nucleotide sequence ID" value="NZ_FRFE01000005.1"/>
</dbReference>
<dbReference type="EMBL" id="FRFE01000005">
    <property type="protein sequence ID" value="SHO46133.1"/>
    <property type="molecule type" value="Genomic_DNA"/>
</dbReference>
<accession>A0A1M7Y2L4</accession>
<keyword evidence="2" id="KW-1185">Reference proteome</keyword>
<proteinExistence type="predicted"/>
<organism evidence="1 2">
    <name type="scientific">Desulfopila aestuarii DSM 18488</name>
    <dbReference type="NCBI Taxonomy" id="1121416"/>
    <lineage>
        <taxon>Bacteria</taxon>
        <taxon>Pseudomonadati</taxon>
        <taxon>Thermodesulfobacteriota</taxon>
        <taxon>Desulfobulbia</taxon>
        <taxon>Desulfobulbales</taxon>
        <taxon>Desulfocapsaceae</taxon>
        <taxon>Desulfopila</taxon>
    </lineage>
</organism>
<reference evidence="1" key="1">
    <citation type="submission" date="2016-12" db="EMBL/GenBank/DDBJ databases">
        <authorList>
            <person name="Song W.-J."/>
            <person name="Kurnit D.M."/>
        </authorList>
    </citation>
    <scope>NUCLEOTIDE SEQUENCE [LARGE SCALE GENOMIC DNA]</scope>
    <source>
        <strain evidence="1">DSM 18488</strain>
    </source>
</reference>
<evidence type="ECO:0000313" key="2">
    <source>
        <dbReference type="Proteomes" id="UP000184603"/>
    </source>
</evidence>
<dbReference type="Proteomes" id="UP000184603">
    <property type="component" value="Unassembled WGS sequence"/>
</dbReference>
<dbReference type="AlphaFoldDB" id="A0A1M7Y2L4"/>
<gene>
    <name evidence="1" type="ORF">SAMN02745220_01312</name>
</gene>
<name>A0A1M7Y2L4_9BACT</name>
<sequence>MTANKSPRSTAAEALEIRHRHPHENRGKTIVDPNAHSIRILPHGVHMVSFVHSADVFICDRTKNVATSRSEN</sequence>
<evidence type="ECO:0000313" key="1">
    <source>
        <dbReference type="EMBL" id="SHO46133.1"/>
    </source>
</evidence>